<reference evidence="1" key="1">
    <citation type="submission" date="2021-01" db="UniProtKB">
        <authorList>
            <consortium name="EnsemblMetazoa"/>
        </authorList>
    </citation>
    <scope>IDENTIFICATION</scope>
</reference>
<name>A0A7M5X1R2_9CNID</name>
<sequence length="484" mass="55539">LDLKKKKLFNIIPSTQEAWSLSMEIEPLTILDDQYYSIIQLSGTDNETNPADIAIYQQQDWLVFEFPLNNKSKEVFTTAPSLIIGQEIDIKMEQKREMDCGFGKCAWKLKIYINGVVMYEKEASIRKTYTNVKCYLGGPSNQAAPVTVRELTYQAEDNIINVKASQIIGKIPFWPTFTAYVRFQIMKTDNTLYPERRNILNIKYDGSRDNLPDITLNEEGNQSPHSIKISTRTPSHANYGITDPVLTIGQFHDVMIEYEQSPTNFRCVVYFDYFYYVDYNPRVFSGSFDGVQGPWNIYAGTGTVPENIVIKNFEFGQKAFKPTSNLKRGTVPFKWPPTNGYLRLKIKRMETHIYNENKDIMIFGFPDSLDIKKRQMPLIRLAESTPNLEIVTTAENLSGYHTLNAMSIPADYNYHQLEIKYLPTDNGQTVMEVIFDGVSQTQQSFDFLGHDNVEIWSVHLYNLARGFGNPANVVAVKDLEFGEY</sequence>
<organism evidence="1 2">
    <name type="scientific">Clytia hemisphaerica</name>
    <dbReference type="NCBI Taxonomy" id="252671"/>
    <lineage>
        <taxon>Eukaryota</taxon>
        <taxon>Metazoa</taxon>
        <taxon>Cnidaria</taxon>
        <taxon>Hydrozoa</taxon>
        <taxon>Hydroidolina</taxon>
        <taxon>Leptothecata</taxon>
        <taxon>Obeliida</taxon>
        <taxon>Clytiidae</taxon>
        <taxon>Clytia</taxon>
    </lineage>
</organism>
<dbReference type="EnsemblMetazoa" id="CLYHEMT016289.1">
    <property type="protein sequence ID" value="CLYHEMP016289.1"/>
    <property type="gene ID" value="CLYHEMG016289"/>
</dbReference>
<dbReference type="Proteomes" id="UP000594262">
    <property type="component" value="Unplaced"/>
</dbReference>
<dbReference type="AlphaFoldDB" id="A0A7M5X1R2"/>
<protein>
    <submittedName>
        <fullName evidence="1">Uncharacterized protein</fullName>
    </submittedName>
</protein>
<evidence type="ECO:0000313" key="2">
    <source>
        <dbReference type="Proteomes" id="UP000594262"/>
    </source>
</evidence>
<accession>A0A7M5X1R2</accession>
<evidence type="ECO:0000313" key="1">
    <source>
        <dbReference type="EnsemblMetazoa" id="CLYHEMP016289.1"/>
    </source>
</evidence>
<keyword evidence="2" id="KW-1185">Reference proteome</keyword>
<proteinExistence type="predicted"/>